<dbReference type="EMBL" id="QTSX02000725">
    <property type="protein sequence ID" value="KAJ9086299.1"/>
    <property type="molecule type" value="Genomic_DNA"/>
</dbReference>
<comment type="caution">
    <text evidence="1">The sequence shown here is derived from an EMBL/GenBank/DDBJ whole genome shotgun (WGS) entry which is preliminary data.</text>
</comment>
<keyword evidence="2" id="KW-1185">Reference proteome</keyword>
<evidence type="ECO:0000313" key="2">
    <source>
        <dbReference type="Proteomes" id="UP001165960"/>
    </source>
</evidence>
<protein>
    <submittedName>
        <fullName evidence="1">Uncharacterized protein</fullName>
    </submittedName>
</protein>
<name>A0ACC2UHB4_9FUNG</name>
<evidence type="ECO:0000313" key="1">
    <source>
        <dbReference type="EMBL" id="KAJ9086299.1"/>
    </source>
</evidence>
<organism evidence="1 2">
    <name type="scientific">Entomophthora muscae</name>
    <dbReference type="NCBI Taxonomy" id="34485"/>
    <lineage>
        <taxon>Eukaryota</taxon>
        <taxon>Fungi</taxon>
        <taxon>Fungi incertae sedis</taxon>
        <taxon>Zoopagomycota</taxon>
        <taxon>Entomophthoromycotina</taxon>
        <taxon>Entomophthoromycetes</taxon>
        <taxon>Entomophthorales</taxon>
        <taxon>Entomophthoraceae</taxon>
        <taxon>Entomophthora</taxon>
    </lineage>
</organism>
<dbReference type="Proteomes" id="UP001165960">
    <property type="component" value="Unassembled WGS sequence"/>
</dbReference>
<gene>
    <name evidence="1" type="ORF">DSO57_1005576</name>
</gene>
<reference evidence="1" key="1">
    <citation type="submission" date="2022-04" db="EMBL/GenBank/DDBJ databases">
        <title>Genome of the entomopathogenic fungus Entomophthora muscae.</title>
        <authorList>
            <person name="Elya C."/>
            <person name="Lovett B.R."/>
            <person name="Lee E."/>
            <person name="Macias A.M."/>
            <person name="Hajek A.E."/>
            <person name="De Bivort B.L."/>
            <person name="Kasson M.T."/>
            <person name="De Fine Licht H.H."/>
            <person name="Stajich J.E."/>
        </authorList>
    </citation>
    <scope>NUCLEOTIDE SEQUENCE</scope>
    <source>
        <strain evidence="1">Berkeley</strain>
    </source>
</reference>
<proteinExistence type="predicted"/>
<accession>A0ACC2UHB4</accession>
<sequence length="138" mass="15262">MKLPVTPKPMPASSPNLPTDHTGVIDTIILAASPWSWVGRSFSYLFKLAPLLWWALPAKNPSQINPESNRLAAQDWIPDKDGMVLTEGSFPVVALMGWLGRAFGKSEGHLEKRKETQKQELAPDSVLWGKEQGETLVD</sequence>